<name>A0AC59YNJ3_RANTA</name>
<proteinExistence type="predicted"/>
<sequence length="114" mass="12219">MCCGSGSKGPEAYGRRGLSAGLLECDSFSFAPVLSPAHLLRTASSSFLWTLLDPSPSYVIPPTVTSEDSCHELSPPSLGEQARERWRQDSGSLAGRWGFRCGGLRLGMKEDGVQ</sequence>
<gene>
    <name evidence="1" type="ORF">MRATA1EN22A_LOCUS7960</name>
</gene>
<evidence type="ECO:0000313" key="1">
    <source>
        <dbReference type="EMBL" id="CAM9823107.1"/>
    </source>
</evidence>
<protein>
    <submittedName>
        <fullName evidence="1">Uncharacterized protein</fullName>
    </submittedName>
</protein>
<organism evidence="1 2">
    <name type="scientific">Rangifer tarandus platyrhynchus</name>
    <name type="common">Svalbard reindeer</name>
    <dbReference type="NCBI Taxonomy" id="3082113"/>
    <lineage>
        <taxon>Eukaryota</taxon>
        <taxon>Metazoa</taxon>
        <taxon>Chordata</taxon>
        <taxon>Craniata</taxon>
        <taxon>Vertebrata</taxon>
        <taxon>Euteleostomi</taxon>
        <taxon>Mammalia</taxon>
        <taxon>Eutheria</taxon>
        <taxon>Laurasiatheria</taxon>
        <taxon>Artiodactyla</taxon>
        <taxon>Ruminantia</taxon>
        <taxon>Pecora</taxon>
        <taxon>Cervidae</taxon>
        <taxon>Odocoileinae</taxon>
        <taxon>Rangifer</taxon>
    </lineage>
</organism>
<accession>A0AC59YNJ3</accession>
<dbReference type="Proteomes" id="UP001162501">
    <property type="component" value="Chromosome 18"/>
</dbReference>
<dbReference type="EMBL" id="OX596102">
    <property type="protein sequence ID" value="CAM9823107.1"/>
    <property type="molecule type" value="Genomic_DNA"/>
</dbReference>
<evidence type="ECO:0000313" key="2">
    <source>
        <dbReference type="Proteomes" id="UP001162501"/>
    </source>
</evidence>
<reference evidence="1" key="2">
    <citation type="submission" date="2025-03" db="EMBL/GenBank/DDBJ databases">
        <authorList>
            <consortium name="ELIXIR-Norway"/>
            <consortium name="Elixir Norway"/>
        </authorList>
    </citation>
    <scope>NUCLEOTIDE SEQUENCE</scope>
</reference>
<reference evidence="1" key="1">
    <citation type="submission" date="2023-05" db="EMBL/GenBank/DDBJ databases">
        <authorList>
            <consortium name="ELIXIR-Norway"/>
        </authorList>
    </citation>
    <scope>NUCLEOTIDE SEQUENCE</scope>
</reference>